<evidence type="ECO:0000256" key="2">
    <source>
        <dbReference type="ARBA" id="ARBA00022771"/>
    </source>
</evidence>
<dbReference type="EMBL" id="GBHO01017447">
    <property type="protein sequence ID" value="JAG26157.1"/>
    <property type="molecule type" value="Transcribed_RNA"/>
</dbReference>
<dbReference type="SMART" id="SM00980">
    <property type="entry name" value="THAP"/>
    <property type="match status" value="2"/>
</dbReference>
<dbReference type="PANTHER" id="PTHR46927">
    <property type="entry name" value="AGAP005574-PA"/>
    <property type="match status" value="1"/>
</dbReference>
<keyword evidence="3" id="KW-0862">Zinc</keyword>
<name>A0A0A9XZD3_LYGHE</name>
<sequence length="801" mass="92445">MDKYVRCAVRTCSNNSKKTGNRIRYFRFPRDEDLLTLWTVRCDRRDTWTPSTSFVCSSHFIADDYIEVTPGISRLHTEAVPSRNLGYDWDNNDQADVMMMEEDFTSDDDENNDSIARALMSMSGRTSVPIPPATPVVNYPLTGTFNLGSDYPSTSTQPVPNQAKLNKTDDPNLIVITDINKKYKTLRQLNSKTQSAPKKRPPKKMFCCVPTCSAYKGKDKDFSNGFHYFPRGSTERMKWIRAIFHNDLFIKKSRLICRRHFTTDDYKESPRSGALPRLRIGAVPSQNIPICESESLLARKKLWMDVFRRKPEDKNLTFVQQLAREPELQELLQRFVQDALKIDPRRAQVVPYIPRRGDLKGCGVPVQGTGIKPEKKKKKSNRKKTFEEMTEEEQAEYLAKKAKREQEKKELQKLRALRRSVRRKQLSEERKMKLFEEKLERLELRKSNPQAYHELLAEERLMQRQEELAKKIANGKYRFILSKSENLSITSDELKKLKESDPEAYSRLLADSLVSQRKEKLAKKLTDVASVKNPVKFSDKIEIIANDPEKGGKYKVIVKKVLNKRNMNKDYISQLNKNKTKSMEIVRNVIKDIDFSKVKRIKFAETEKLTKISRLRSLGIDVQGLGMIKDPPDKEVAPGTSEEAAGVEPTATGEDILGDVPQDHAEGHNFDEGHFGEDNFGDDHHSNIDPFEGVNCPENVLDDVTDGYDHSYTNKTSQPNEDPRPNDPFEELKNQLQALPEDVARALVKEKMDSYKETFMKQMTRMRALLQSKKKIDRKVKMLTRALCLSLREQYVKYYKN</sequence>
<keyword evidence="4 5" id="KW-0238">DNA-binding</keyword>
<gene>
    <name evidence="10" type="ORF">CM83_39925</name>
    <name evidence="9" type="ORF">CM83_39927</name>
</gene>
<feature type="region of interest" description="Disordered" evidence="7">
    <location>
        <begin position="629"/>
        <end position="648"/>
    </location>
</feature>
<organism evidence="9">
    <name type="scientific">Lygus hesperus</name>
    <name type="common">Western plant bug</name>
    <dbReference type="NCBI Taxonomy" id="30085"/>
    <lineage>
        <taxon>Eukaryota</taxon>
        <taxon>Metazoa</taxon>
        <taxon>Ecdysozoa</taxon>
        <taxon>Arthropoda</taxon>
        <taxon>Hexapoda</taxon>
        <taxon>Insecta</taxon>
        <taxon>Pterygota</taxon>
        <taxon>Neoptera</taxon>
        <taxon>Paraneoptera</taxon>
        <taxon>Hemiptera</taxon>
        <taxon>Heteroptera</taxon>
        <taxon>Panheteroptera</taxon>
        <taxon>Cimicomorpha</taxon>
        <taxon>Miridae</taxon>
        <taxon>Mirini</taxon>
        <taxon>Lygus</taxon>
    </lineage>
</organism>
<evidence type="ECO:0000256" key="1">
    <source>
        <dbReference type="ARBA" id="ARBA00022723"/>
    </source>
</evidence>
<evidence type="ECO:0000256" key="7">
    <source>
        <dbReference type="SAM" id="MobiDB-lite"/>
    </source>
</evidence>
<feature type="domain" description="THAP-type" evidence="8">
    <location>
        <begin position="201"/>
        <end position="287"/>
    </location>
</feature>
<evidence type="ECO:0000313" key="10">
    <source>
        <dbReference type="EMBL" id="JAG26158.1"/>
    </source>
</evidence>
<dbReference type="InterPro" id="IPR052224">
    <property type="entry name" value="THAP_domain_protein"/>
</dbReference>
<feature type="domain" description="THAP-type" evidence="8">
    <location>
        <begin position="1"/>
        <end position="84"/>
    </location>
</feature>
<reference evidence="11" key="3">
    <citation type="submission" date="2014-09" db="EMBL/GenBank/DDBJ databases">
        <authorList>
            <person name="Magalhaes I.L.F."/>
            <person name="Oliveira U."/>
            <person name="Santos F.R."/>
            <person name="Vidigal T.H.D.A."/>
            <person name="Brescovit A.D."/>
            <person name="Santos A.J."/>
        </authorList>
    </citation>
    <scope>NUCLEOTIDE SEQUENCE</scope>
</reference>
<dbReference type="GO" id="GO:0008270">
    <property type="term" value="F:zinc ion binding"/>
    <property type="evidence" value="ECO:0007669"/>
    <property type="project" value="UniProtKB-KW"/>
</dbReference>
<dbReference type="EMBL" id="GBHO01017446">
    <property type="protein sequence ID" value="JAG26158.1"/>
    <property type="molecule type" value="Transcribed_RNA"/>
</dbReference>
<evidence type="ECO:0000313" key="11">
    <source>
        <dbReference type="EMBL" id="JAG50598.1"/>
    </source>
</evidence>
<feature type="compositionally biased region" description="Polar residues" evidence="7">
    <location>
        <begin position="711"/>
        <end position="720"/>
    </location>
</feature>
<keyword evidence="1" id="KW-0479">Metal-binding</keyword>
<evidence type="ECO:0000259" key="8">
    <source>
        <dbReference type="PROSITE" id="PS50950"/>
    </source>
</evidence>
<dbReference type="InterPro" id="IPR006612">
    <property type="entry name" value="THAP_Znf"/>
</dbReference>
<proteinExistence type="predicted"/>
<feature type="region of interest" description="Disordered" evidence="7">
    <location>
        <begin position="363"/>
        <end position="387"/>
    </location>
</feature>
<feature type="compositionally biased region" description="Basic and acidic residues" evidence="7">
    <location>
        <begin position="663"/>
        <end position="687"/>
    </location>
</feature>
<evidence type="ECO:0000256" key="5">
    <source>
        <dbReference type="PROSITE-ProRule" id="PRU00309"/>
    </source>
</evidence>
<feature type="region of interest" description="Disordered" evidence="7">
    <location>
        <begin position="663"/>
        <end position="729"/>
    </location>
</feature>
<dbReference type="SUPFAM" id="SSF57716">
    <property type="entry name" value="Glucocorticoid receptor-like (DNA-binding domain)"/>
    <property type="match status" value="2"/>
</dbReference>
<dbReference type="PANTHER" id="PTHR46927:SF3">
    <property type="entry name" value="THAP-TYPE DOMAIN-CONTAINING PROTEIN"/>
    <property type="match status" value="1"/>
</dbReference>
<reference evidence="9" key="1">
    <citation type="journal article" date="2014" name="PLoS ONE">
        <title>Transcriptome-Based Identification of ABC Transporters in the Western Tarnished Plant Bug Lygus hesperus.</title>
        <authorList>
            <person name="Hull J.J."/>
            <person name="Chaney K."/>
            <person name="Geib S.M."/>
            <person name="Fabrick J.A."/>
            <person name="Brent C.S."/>
            <person name="Walsh D."/>
            <person name="Lavine L.C."/>
        </authorList>
    </citation>
    <scope>NUCLEOTIDE SEQUENCE</scope>
</reference>
<dbReference type="AlphaFoldDB" id="A0A0A9XZD3"/>
<keyword evidence="2 5" id="KW-0863">Zinc-finger</keyword>
<evidence type="ECO:0000256" key="4">
    <source>
        <dbReference type="ARBA" id="ARBA00023125"/>
    </source>
</evidence>
<evidence type="ECO:0000256" key="3">
    <source>
        <dbReference type="ARBA" id="ARBA00022833"/>
    </source>
</evidence>
<evidence type="ECO:0000313" key="9">
    <source>
        <dbReference type="EMBL" id="JAG26157.1"/>
    </source>
</evidence>
<evidence type="ECO:0000256" key="6">
    <source>
        <dbReference type="SAM" id="Coils"/>
    </source>
</evidence>
<dbReference type="Pfam" id="PF05485">
    <property type="entry name" value="THAP"/>
    <property type="match status" value="2"/>
</dbReference>
<dbReference type="InterPro" id="IPR038441">
    <property type="entry name" value="THAP_Znf_sf"/>
</dbReference>
<reference evidence="9" key="2">
    <citation type="submission" date="2014-07" db="EMBL/GenBank/DDBJ databases">
        <authorList>
            <person name="Hull J."/>
        </authorList>
    </citation>
    <scope>NUCLEOTIDE SEQUENCE</scope>
</reference>
<feature type="compositionally biased region" description="Basic residues" evidence="7">
    <location>
        <begin position="374"/>
        <end position="383"/>
    </location>
</feature>
<dbReference type="SMART" id="SM00692">
    <property type="entry name" value="DM3"/>
    <property type="match status" value="2"/>
</dbReference>
<dbReference type="PROSITE" id="PS50950">
    <property type="entry name" value="ZF_THAP"/>
    <property type="match status" value="2"/>
</dbReference>
<feature type="coiled-coil region" evidence="6">
    <location>
        <begin position="397"/>
        <end position="445"/>
    </location>
</feature>
<dbReference type="GO" id="GO:0003677">
    <property type="term" value="F:DNA binding"/>
    <property type="evidence" value="ECO:0007669"/>
    <property type="project" value="UniProtKB-UniRule"/>
</dbReference>
<dbReference type="EMBL" id="GBRD01015228">
    <property type="protein sequence ID" value="JAG50598.1"/>
    <property type="molecule type" value="Transcribed_RNA"/>
</dbReference>
<keyword evidence="6" id="KW-0175">Coiled coil</keyword>
<dbReference type="Gene3D" id="6.20.210.20">
    <property type="entry name" value="THAP domain"/>
    <property type="match status" value="1"/>
</dbReference>
<protein>
    <recommendedName>
        <fullName evidence="8">THAP-type domain-containing protein</fullName>
    </recommendedName>
</protein>
<accession>A0A0A9XZD3</accession>